<organism evidence="1 2">
    <name type="scientific">Bifiguratus adelaidae</name>
    <dbReference type="NCBI Taxonomy" id="1938954"/>
    <lineage>
        <taxon>Eukaryota</taxon>
        <taxon>Fungi</taxon>
        <taxon>Fungi incertae sedis</taxon>
        <taxon>Mucoromycota</taxon>
        <taxon>Mucoromycotina</taxon>
        <taxon>Endogonomycetes</taxon>
        <taxon>Endogonales</taxon>
        <taxon>Endogonales incertae sedis</taxon>
        <taxon>Bifiguratus</taxon>
    </lineage>
</organism>
<sequence>MTDERPIPSVQVAFNPKTLSSKERARFYIVYPDYDNLPDCATSTYEDMSRKLASGDLSLITKDACTSTEDGFMRFTNPHVDEASSNALQCRIKHRYPTSKKANRCQTPAGISLERIAHREPLLPIETTMTAVAEYLKARFAISQDGITSDATVVEIKTQ</sequence>
<evidence type="ECO:0000313" key="2">
    <source>
        <dbReference type="Proteomes" id="UP000242875"/>
    </source>
</evidence>
<protein>
    <submittedName>
        <fullName evidence="1">Uncharacterized protein</fullName>
    </submittedName>
</protein>
<dbReference type="Proteomes" id="UP000242875">
    <property type="component" value="Unassembled WGS sequence"/>
</dbReference>
<keyword evidence="2" id="KW-1185">Reference proteome</keyword>
<dbReference type="AlphaFoldDB" id="A0A261Y5I8"/>
<name>A0A261Y5I8_9FUNG</name>
<proteinExistence type="predicted"/>
<evidence type="ECO:0000313" key="1">
    <source>
        <dbReference type="EMBL" id="OZJ05885.1"/>
    </source>
</evidence>
<dbReference type="EMBL" id="MVBO01000009">
    <property type="protein sequence ID" value="OZJ05885.1"/>
    <property type="molecule type" value="Genomic_DNA"/>
</dbReference>
<gene>
    <name evidence="1" type="ORF">BZG36_00912</name>
</gene>
<accession>A0A261Y5I8</accession>
<comment type="caution">
    <text evidence="1">The sequence shown here is derived from an EMBL/GenBank/DDBJ whole genome shotgun (WGS) entry which is preliminary data.</text>
</comment>
<reference evidence="1 2" key="1">
    <citation type="journal article" date="2017" name="Mycologia">
        <title>Bifiguratus adelaidae, gen. et sp. nov., a new member of Mucoromycotina in endophytic and soil-dwelling habitats.</title>
        <authorList>
            <person name="Torres-Cruz T.J."/>
            <person name="Billingsley Tobias T.L."/>
            <person name="Almatruk M."/>
            <person name="Hesse C."/>
            <person name="Kuske C.R."/>
            <person name="Desiro A."/>
            <person name="Benucci G.M."/>
            <person name="Bonito G."/>
            <person name="Stajich J.E."/>
            <person name="Dunlap C."/>
            <person name="Arnold A.E."/>
            <person name="Porras-Alfaro A."/>
        </authorList>
    </citation>
    <scope>NUCLEOTIDE SEQUENCE [LARGE SCALE GENOMIC DNA]</scope>
    <source>
        <strain evidence="1 2">AZ0501</strain>
    </source>
</reference>